<dbReference type="Pfam" id="PF07714">
    <property type="entry name" value="PK_Tyr_Ser-Thr"/>
    <property type="match status" value="1"/>
</dbReference>
<dbReference type="Pfam" id="PF06479">
    <property type="entry name" value="Ribonuc_2-5A"/>
    <property type="match status" value="1"/>
</dbReference>
<accession>A0ABM0Y830</accession>
<keyword evidence="6" id="KW-1185">Reference proteome</keyword>
<keyword evidence="1" id="KW-0732">Signal</keyword>
<dbReference type="Gene3D" id="3.30.200.20">
    <property type="entry name" value="Phosphorylase Kinase, domain 1"/>
    <property type="match status" value="1"/>
</dbReference>
<protein>
    <submittedName>
        <fullName evidence="7 8">Serine/threonine-protein kinase/endoribonuclease IRE1b-like</fullName>
    </submittedName>
</protein>
<dbReference type="InterPro" id="IPR038357">
    <property type="entry name" value="KEN_sf"/>
</dbReference>
<evidence type="ECO:0000256" key="2">
    <source>
        <dbReference type="ARBA" id="ARBA00022741"/>
    </source>
</evidence>
<dbReference type="InterPro" id="IPR000719">
    <property type="entry name" value="Prot_kinase_dom"/>
</dbReference>
<sequence>MAFSTPYKTAQRDWYKVQVQDAKLFVSDDIVEYGHEFESHLGFYGRKKVMVKRMVRSDENIERMEREYTNLEAFQKHPNILEWVTFDEDARYLYLSQERWSFSLEELVKYLRSLNTQSPQQPPEHLDKYIKYNNMILDKASIGSLMLDLMEQVARGLKHLQEMGYVHRDLNPKNIVIVCGTEFMTAKIANFCTTEDSNMVSRFKHKTISHYHTGFQPQEQINNNKERINNTFESTQGQSKAKKIPPETKDADLFSFGCILFYSLTLGDHPFGASHGSAAEVSICHNKLDLSKCESEEAKFLLGILLHATPTERSRLKISVTNNPVFWKAEKKLNFFRDVSDIMNTNGSTSTRIKSLVEAAYARVAGNWNTLIDSQIVTHIRTDYQNKTGRTLHPKHFKEVRSLIRLIRNQHSHFWEQSSNIQALYMGTLEGMEEYYSGIFPGLLTTVYREVWSVMRLSLAGYPEFKREYYY</sequence>
<gene>
    <name evidence="8" type="primary">LOC104774035</name>
    <name evidence="7" type="synonym">LOC104763849</name>
</gene>
<dbReference type="GeneID" id="104774035"/>
<dbReference type="Gene3D" id="1.10.510.10">
    <property type="entry name" value="Transferase(Phosphotransferase) domain 1"/>
    <property type="match status" value="1"/>
</dbReference>
<dbReference type="InterPro" id="IPR011009">
    <property type="entry name" value="Kinase-like_dom_sf"/>
</dbReference>
<evidence type="ECO:0000256" key="3">
    <source>
        <dbReference type="ARBA" id="ARBA00022840"/>
    </source>
</evidence>
<dbReference type="RefSeq" id="XP_010485539.1">
    <property type="nucleotide sequence ID" value="XM_010487237.1"/>
</dbReference>
<dbReference type="GeneID" id="104763849"/>
<dbReference type="RefSeq" id="XP_010497003.1">
    <property type="nucleotide sequence ID" value="XM_010498701.1"/>
</dbReference>
<reference evidence="6" key="2">
    <citation type="journal article" date="2014" name="Nat. Commun.">
        <title>The emerging biofuel crop Camelina sativa retains a highly undifferentiated hexaploid genome structure.</title>
        <authorList>
            <person name="Kagale S."/>
            <person name="Koh C."/>
            <person name="Nixon J."/>
            <person name="Bollina V."/>
            <person name="Clarke W.E."/>
            <person name="Tuteja R."/>
            <person name="Spillane C."/>
            <person name="Robinson S.J."/>
            <person name="Links M.G."/>
            <person name="Clarke C."/>
            <person name="Higgins E.E."/>
            <person name="Huebert T."/>
            <person name="Sharpe A.G."/>
            <person name="Parkin I.A."/>
        </authorList>
    </citation>
    <scope>NUCLEOTIDE SEQUENCE [LARGE SCALE GENOMIC DNA]</scope>
    <source>
        <strain evidence="6">r\DH55</strain>
    </source>
</reference>
<feature type="domain" description="KEN" evidence="5">
    <location>
        <begin position="329"/>
        <end position="471"/>
    </location>
</feature>
<reference evidence="6" key="1">
    <citation type="journal article" date="1997" name="Nucleic Acids Res.">
        <title>tRNAscan-SE: a program for improved detection of transfer RNA genes in genomic sequence.</title>
        <authorList>
            <person name="Lowe T.M."/>
            <person name="Eddy S.R."/>
        </authorList>
    </citation>
    <scope>NUCLEOTIDE SEQUENCE [LARGE SCALE GENOMIC DNA]</scope>
    <source>
        <strain evidence="6">r\DH55</strain>
    </source>
</reference>
<evidence type="ECO:0000313" key="6">
    <source>
        <dbReference type="Proteomes" id="UP000694864"/>
    </source>
</evidence>
<dbReference type="Proteomes" id="UP000694864">
    <property type="component" value="Chromosome 19"/>
</dbReference>
<dbReference type="SUPFAM" id="SSF56112">
    <property type="entry name" value="Protein kinase-like (PK-like)"/>
    <property type="match status" value="1"/>
</dbReference>
<feature type="domain" description="Protein kinase" evidence="4">
    <location>
        <begin position="1"/>
        <end position="326"/>
    </location>
</feature>
<dbReference type="PROSITE" id="PS51392">
    <property type="entry name" value="KEN"/>
    <property type="match status" value="1"/>
</dbReference>
<dbReference type="PROSITE" id="PS50011">
    <property type="entry name" value="PROTEIN_KINASE_DOM"/>
    <property type="match status" value="1"/>
</dbReference>
<dbReference type="InterPro" id="IPR001245">
    <property type="entry name" value="Ser-Thr/Tyr_kinase_cat_dom"/>
</dbReference>
<evidence type="ECO:0000256" key="1">
    <source>
        <dbReference type="ARBA" id="ARBA00022729"/>
    </source>
</evidence>
<dbReference type="InterPro" id="IPR010513">
    <property type="entry name" value="KEN_dom"/>
</dbReference>
<dbReference type="PANTHER" id="PTHR13954">
    <property type="entry name" value="IRE1-RELATED"/>
    <property type="match status" value="1"/>
</dbReference>
<evidence type="ECO:0000313" key="7">
    <source>
        <dbReference type="RefSeq" id="XP_010485539.1"/>
    </source>
</evidence>
<dbReference type="Gene3D" id="1.20.1440.180">
    <property type="entry name" value="KEN domain"/>
    <property type="match status" value="1"/>
</dbReference>
<keyword evidence="3" id="KW-0067">ATP-binding</keyword>
<keyword evidence="2" id="KW-0547">Nucleotide-binding</keyword>
<name>A0ABM0Y830_CAMSA</name>
<evidence type="ECO:0000259" key="5">
    <source>
        <dbReference type="PROSITE" id="PS51392"/>
    </source>
</evidence>
<evidence type="ECO:0000313" key="8">
    <source>
        <dbReference type="RefSeq" id="XP_010497003.1"/>
    </source>
</evidence>
<reference evidence="7 8" key="3">
    <citation type="submission" date="2025-05" db="UniProtKB">
        <authorList>
            <consortium name="RefSeq"/>
        </authorList>
    </citation>
    <scope>IDENTIFICATION</scope>
    <source>
        <tissue evidence="7 8">Leaf</tissue>
    </source>
</reference>
<dbReference type="PANTHER" id="PTHR13954:SF6">
    <property type="entry name" value="NON-SPECIFIC SERINE_THREONINE PROTEIN KINASE"/>
    <property type="match status" value="1"/>
</dbReference>
<dbReference type="InterPro" id="IPR045133">
    <property type="entry name" value="IRE1/2-like"/>
</dbReference>
<evidence type="ECO:0000259" key="4">
    <source>
        <dbReference type="PROSITE" id="PS50011"/>
    </source>
</evidence>
<proteinExistence type="predicted"/>
<organism evidence="6 8">
    <name type="scientific">Camelina sativa</name>
    <name type="common">False flax</name>
    <name type="synonym">Myagrum sativum</name>
    <dbReference type="NCBI Taxonomy" id="90675"/>
    <lineage>
        <taxon>Eukaryota</taxon>
        <taxon>Viridiplantae</taxon>
        <taxon>Streptophyta</taxon>
        <taxon>Embryophyta</taxon>
        <taxon>Tracheophyta</taxon>
        <taxon>Spermatophyta</taxon>
        <taxon>Magnoliopsida</taxon>
        <taxon>eudicotyledons</taxon>
        <taxon>Gunneridae</taxon>
        <taxon>Pentapetalae</taxon>
        <taxon>rosids</taxon>
        <taxon>malvids</taxon>
        <taxon>Brassicales</taxon>
        <taxon>Brassicaceae</taxon>
        <taxon>Camelineae</taxon>
        <taxon>Camelina</taxon>
    </lineage>
</organism>